<feature type="domain" description="DUF1023" evidence="2">
    <location>
        <begin position="106"/>
        <end position="283"/>
    </location>
</feature>
<gene>
    <name evidence="3" type="ORF">I4J89_17005</name>
</gene>
<dbReference type="RefSeq" id="WP_196414950.1">
    <property type="nucleotide sequence ID" value="NZ_JADQTO010000007.1"/>
</dbReference>
<protein>
    <recommendedName>
        <fullName evidence="2">DUF1023 domain-containing protein</fullName>
    </recommendedName>
</protein>
<reference evidence="3" key="1">
    <citation type="submission" date="2020-11" db="EMBL/GenBank/DDBJ databases">
        <title>Isolation and identification of active actinomycetes.</title>
        <authorList>
            <person name="Sun X."/>
        </authorList>
    </citation>
    <scope>NUCLEOTIDE SEQUENCE</scope>
    <source>
        <strain evidence="3">NEAU-A11</strain>
    </source>
</reference>
<feature type="signal peptide" evidence="1">
    <location>
        <begin position="1"/>
        <end position="25"/>
    </location>
</feature>
<dbReference type="Pfam" id="PF06259">
    <property type="entry name" value="Abhydrolase_8"/>
    <property type="match status" value="1"/>
</dbReference>
<evidence type="ECO:0000313" key="3">
    <source>
        <dbReference type="EMBL" id="MBG0563150.1"/>
    </source>
</evidence>
<keyword evidence="4" id="KW-1185">Reference proteome</keyword>
<dbReference type="InterPro" id="IPR010427">
    <property type="entry name" value="DUF1023"/>
</dbReference>
<dbReference type="SUPFAM" id="SSF53474">
    <property type="entry name" value="alpha/beta-Hydrolases"/>
    <property type="match status" value="1"/>
</dbReference>
<sequence>MNRLWIVPALLLTAPALWLFGPTQAVTSTPPRHQEWLADARQLPDPATATAEQISAWFANLPAAGADDLTRQYPEVIGNLDGVPVSRRYAANGDPAWTGRQILALDRRGDGLIAEVLGDLTTASRVAILIPGVATELANFDSGLGGVRHRAPAWQARQLHDRIRELDPGAPVAVIAWLGYDTPEGVRREAIREDRAAAGALALERFVAGLVRERPDRQITLIGHSYGSIVAGRAASHLGPQVTDIVAIGSPGMGVPDRAALDTTARVWAGSAPDDWTRRIPGMRVFGIGHGRLPVDPEFGALPLPCADTTGHDGYFQPGTESLRAMAEIALGLTSRSTT</sequence>
<organism evidence="3 4">
    <name type="scientific">Actinoplanes aureus</name>
    <dbReference type="NCBI Taxonomy" id="2792083"/>
    <lineage>
        <taxon>Bacteria</taxon>
        <taxon>Bacillati</taxon>
        <taxon>Actinomycetota</taxon>
        <taxon>Actinomycetes</taxon>
        <taxon>Micromonosporales</taxon>
        <taxon>Micromonosporaceae</taxon>
        <taxon>Actinoplanes</taxon>
    </lineage>
</organism>
<dbReference type="EMBL" id="JADQTO010000007">
    <property type="protein sequence ID" value="MBG0563150.1"/>
    <property type="molecule type" value="Genomic_DNA"/>
</dbReference>
<proteinExistence type="predicted"/>
<dbReference type="Gene3D" id="3.40.50.1820">
    <property type="entry name" value="alpha/beta hydrolase"/>
    <property type="match status" value="1"/>
</dbReference>
<dbReference type="AlphaFoldDB" id="A0A931C4A0"/>
<evidence type="ECO:0000313" key="4">
    <source>
        <dbReference type="Proteomes" id="UP000598146"/>
    </source>
</evidence>
<name>A0A931C4A0_9ACTN</name>
<evidence type="ECO:0000259" key="2">
    <source>
        <dbReference type="Pfam" id="PF06259"/>
    </source>
</evidence>
<accession>A0A931C4A0</accession>
<keyword evidence="1" id="KW-0732">Signal</keyword>
<dbReference type="Proteomes" id="UP000598146">
    <property type="component" value="Unassembled WGS sequence"/>
</dbReference>
<evidence type="ECO:0000256" key="1">
    <source>
        <dbReference type="SAM" id="SignalP"/>
    </source>
</evidence>
<comment type="caution">
    <text evidence="3">The sequence shown here is derived from an EMBL/GenBank/DDBJ whole genome shotgun (WGS) entry which is preliminary data.</text>
</comment>
<feature type="chain" id="PRO_5037426597" description="DUF1023 domain-containing protein" evidence="1">
    <location>
        <begin position="26"/>
        <end position="339"/>
    </location>
</feature>
<dbReference type="InterPro" id="IPR029058">
    <property type="entry name" value="AB_hydrolase_fold"/>
</dbReference>